<evidence type="ECO:0000313" key="5">
    <source>
        <dbReference type="Proteomes" id="UP000184522"/>
    </source>
</evidence>
<dbReference type="InterPro" id="IPR014161">
    <property type="entry name" value="Tol-Pal_TolA"/>
</dbReference>
<dbReference type="NCBIfam" id="TIGR02794">
    <property type="entry name" value="tolA_full"/>
    <property type="match status" value="1"/>
</dbReference>
<dbReference type="GO" id="GO:0019534">
    <property type="term" value="F:toxin transmembrane transporter activity"/>
    <property type="evidence" value="ECO:0007669"/>
    <property type="project" value="InterPro"/>
</dbReference>
<dbReference type="SUPFAM" id="SSF74653">
    <property type="entry name" value="TolA/TonB C-terminal domain"/>
    <property type="match status" value="1"/>
</dbReference>
<organism evidence="4 5">
    <name type="scientific">Winogradskyella jejuensis</name>
    <dbReference type="NCBI Taxonomy" id="1089305"/>
    <lineage>
        <taxon>Bacteria</taxon>
        <taxon>Pseudomonadati</taxon>
        <taxon>Bacteroidota</taxon>
        <taxon>Flavobacteriia</taxon>
        <taxon>Flavobacteriales</taxon>
        <taxon>Flavobacteriaceae</taxon>
        <taxon>Winogradskyella</taxon>
    </lineage>
</organism>
<dbReference type="AlphaFoldDB" id="A0A1M5REI9"/>
<feature type="region of interest" description="Disordered" evidence="1">
    <location>
        <begin position="57"/>
        <end position="125"/>
    </location>
</feature>
<reference evidence="5" key="1">
    <citation type="submission" date="2016-11" db="EMBL/GenBank/DDBJ databases">
        <authorList>
            <person name="Varghese N."/>
            <person name="Submissions S."/>
        </authorList>
    </citation>
    <scope>NUCLEOTIDE SEQUENCE [LARGE SCALE GENOMIC DNA]</scope>
    <source>
        <strain evidence="5">DSM 25330</strain>
    </source>
</reference>
<dbReference type="GO" id="GO:0016020">
    <property type="term" value="C:membrane"/>
    <property type="evidence" value="ECO:0007669"/>
    <property type="project" value="InterPro"/>
</dbReference>
<dbReference type="STRING" id="1089305.SAMN05444148_1564"/>
<keyword evidence="5" id="KW-1185">Reference proteome</keyword>
<dbReference type="GO" id="GO:0043213">
    <property type="term" value="P:bacteriocin transport"/>
    <property type="evidence" value="ECO:0007669"/>
    <property type="project" value="InterPro"/>
</dbReference>
<protein>
    <submittedName>
        <fullName evidence="4">Colicin import membrane protein</fullName>
    </submittedName>
</protein>
<evidence type="ECO:0000256" key="1">
    <source>
        <dbReference type="SAM" id="MobiDB-lite"/>
    </source>
</evidence>
<dbReference type="Gene3D" id="3.30.1150.10">
    <property type="match status" value="1"/>
</dbReference>
<keyword evidence="2" id="KW-0472">Membrane</keyword>
<feature type="domain" description="TonB C-terminal" evidence="3">
    <location>
        <begin position="282"/>
        <end position="341"/>
    </location>
</feature>
<gene>
    <name evidence="4" type="ORF">SAMN05444148_1564</name>
</gene>
<keyword evidence="2" id="KW-0812">Transmembrane</keyword>
<keyword evidence="2" id="KW-1133">Transmembrane helix</keyword>
<dbReference type="OrthoDB" id="1440153at2"/>
<dbReference type="Proteomes" id="UP000184522">
    <property type="component" value="Unassembled WGS sequence"/>
</dbReference>
<feature type="compositionally biased region" description="Acidic residues" evidence="1">
    <location>
        <begin position="68"/>
        <end position="101"/>
    </location>
</feature>
<evidence type="ECO:0000256" key="2">
    <source>
        <dbReference type="SAM" id="Phobius"/>
    </source>
</evidence>
<evidence type="ECO:0000313" key="4">
    <source>
        <dbReference type="EMBL" id="SHH24671.1"/>
    </source>
</evidence>
<name>A0A1M5REI9_9FLAO</name>
<feature type="compositionally biased region" description="Basic and acidic residues" evidence="1">
    <location>
        <begin position="102"/>
        <end position="125"/>
    </location>
</feature>
<dbReference type="RefSeq" id="WP_073085170.1">
    <property type="nucleotide sequence ID" value="NZ_FQWS01000002.1"/>
</dbReference>
<sequence length="343" mass="37212">MKYLNTKHERNSAKITSLTVLIVALLFFVVGPPYKEIPEEYGVAINFGEPSVVNDNAAIDNPSKSEDVVEDNQEDVTPEEQIDDIVEEEIPEEEVEDNAEEDAQKLAEQEAAEEAAKEEAAKLEAAEQKAAEELLAQQEKEALRIKEAEEAKAKAEAEKKAKEKLEAEKLAAAKTKAERLAKAKAAREAKEKADRAAAAKAAKAEADRKAAASAAAAQKNKSGGSDAAGFKLSQEGPVYPGCEGKNNADRKTCMNQKISTFFTNQFDSDLAENLGFTGNQSIKIRFDINETGKIIGVRVIAAHPDLVAETKRVIGLLPNIKPALQQGKPVKVPYSIPIRFKAQ</sequence>
<accession>A0A1M5REI9</accession>
<dbReference type="InterPro" id="IPR037682">
    <property type="entry name" value="TonB_C"/>
</dbReference>
<evidence type="ECO:0000259" key="3">
    <source>
        <dbReference type="Pfam" id="PF03544"/>
    </source>
</evidence>
<dbReference type="EMBL" id="FQWS01000002">
    <property type="protein sequence ID" value="SHH24671.1"/>
    <property type="molecule type" value="Genomic_DNA"/>
</dbReference>
<dbReference type="Pfam" id="PF03544">
    <property type="entry name" value="TonB_C"/>
    <property type="match status" value="1"/>
</dbReference>
<feature type="transmembrane region" description="Helical" evidence="2">
    <location>
        <begin position="12"/>
        <end position="30"/>
    </location>
</feature>
<proteinExistence type="predicted"/>